<dbReference type="GO" id="GO:0008409">
    <property type="term" value="F:5'-3' exonuclease activity"/>
    <property type="evidence" value="ECO:0007669"/>
    <property type="project" value="TreeGrafter"/>
</dbReference>
<name>A0A316VNA9_9BASI</name>
<dbReference type="InterPro" id="IPR029060">
    <property type="entry name" value="PIN-like_dom_sf"/>
</dbReference>
<dbReference type="GeneID" id="37022027"/>
<dbReference type="EMBL" id="KZ819602">
    <property type="protein sequence ID" value="PWN37045.1"/>
    <property type="molecule type" value="Genomic_DNA"/>
</dbReference>
<dbReference type="Pfam" id="PF00867">
    <property type="entry name" value="XPG_I"/>
    <property type="match status" value="1"/>
</dbReference>
<dbReference type="GO" id="GO:0046872">
    <property type="term" value="F:metal ion binding"/>
    <property type="evidence" value="ECO:0007669"/>
    <property type="project" value="UniProtKB-KW"/>
</dbReference>
<dbReference type="GO" id="GO:0017108">
    <property type="term" value="F:5'-flap endonuclease activity"/>
    <property type="evidence" value="ECO:0007669"/>
    <property type="project" value="TreeGrafter"/>
</dbReference>
<organism evidence="9 10">
    <name type="scientific">Meira miltonrushii</name>
    <dbReference type="NCBI Taxonomy" id="1280837"/>
    <lineage>
        <taxon>Eukaryota</taxon>
        <taxon>Fungi</taxon>
        <taxon>Dikarya</taxon>
        <taxon>Basidiomycota</taxon>
        <taxon>Ustilaginomycotina</taxon>
        <taxon>Exobasidiomycetes</taxon>
        <taxon>Exobasidiales</taxon>
        <taxon>Brachybasidiaceae</taxon>
        <taxon>Meira</taxon>
    </lineage>
</organism>
<dbReference type="SUPFAM" id="SSF47807">
    <property type="entry name" value="5' to 3' exonuclease, C-terminal subdomain"/>
    <property type="match status" value="1"/>
</dbReference>
<dbReference type="STRING" id="1280837.A0A316VNA9"/>
<evidence type="ECO:0000313" key="10">
    <source>
        <dbReference type="Proteomes" id="UP000245771"/>
    </source>
</evidence>
<keyword evidence="6" id="KW-0460">Magnesium</keyword>
<dbReference type="RefSeq" id="XP_025357347.1">
    <property type="nucleotide sequence ID" value="XM_025500246.1"/>
</dbReference>
<dbReference type="InterPro" id="IPR006084">
    <property type="entry name" value="XPG/Rad2"/>
</dbReference>
<dbReference type="InParanoid" id="A0A316VNA9"/>
<keyword evidence="5" id="KW-0378">Hydrolase</keyword>
<evidence type="ECO:0000256" key="3">
    <source>
        <dbReference type="ARBA" id="ARBA00022723"/>
    </source>
</evidence>
<dbReference type="GO" id="GO:0005634">
    <property type="term" value="C:nucleus"/>
    <property type="evidence" value="ECO:0007669"/>
    <property type="project" value="TreeGrafter"/>
</dbReference>
<evidence type="ECO:0000256" key="7">
    <source>
        <dbReference type="SAM" id="MobiDB-lite"/>
    </source>
</evidence>
<keyword evidence="4" id="KW-0255">Endonuclease</keyword>
<dbReference type="Gene3D" id="1.10.150.20">
    <property type="entry name" value="5' to 3' exonuclease, C-terminal subdomain"/>
    <property type="match status" value="1"/>
</dbReference>
<dbReference type="GO" id="GO:0006281">
    <property type="term" value="P:DNA repair"/>
    <property type="evidence" value="ECO:0007669"/>
    <property type="project" value="UniProtKB-ARBA"/>
</dbReference>
<dbReference type="InterPro" id="IPR008918">
    <property type="entry name" value="HhH2"/>
</dbReference>
<comment type="cofactor">
    <cofactor evidence="1">
        <name>Mg(2+)</name>
        <dbReference type="ChEBI" id="CHEBI:18420"/>
    </cofactor>
</comment>
<evidence type="ECO:0000313" key="9">
    <source>
        <dbReference type="EMBL" id="PWN37045.1"/>
    </source>
</evidence>
<dbReference type="CDD" id="cd09897">
    <property type="entry name" value="H3TH_FEN1-XPG-like"/>
    <property type="match status" value="1"/>
</dbReference>
<keyword evidence="2" id="KW-0540">Nuclease</keyword>
<dbReference type="SUPFAM" id="SSF88723">
    <property type="entry name" value="PIN domain-like"/>
    <property type="match status" value="1"/>
</dbReference>
<reference evidence="9 10" key="1">
    <citation type="journal article" date="2018" name="Mol. Biol. Evol.">
        <title>Broad Genomic Sampling Reveals a Smut Pathogenic Ancestry of the Fungal Clade Ustilaginomycotina.</title>
        <authorList>
            <person name="Kijpornyongpan T."/>
            <person name="Mondo S.J."/>
            <person name="Barry K."/>
            <person name="Sandor L."/>
            <person name="Lee J."/>
            <person name="Lipzen A."/>
            <person name="Pangilinan J."/>
            <person name="LaButti K."/>
            <person name="Hainaut M."/>
            <person name="Henrissat B."/>
            <person name="Grigoriev I.V."/>
            <person name="Spatafora J.W."/>
            <person name="Aime M.C."/>
        </authorList>
    </citation>
    <scope>NUCLEOTIDE SEQUENCE [LARGE SCALE GENOMIC DNA]</scope>
    <source>
        <strain evidence="9 10">MCA 3882</strain>
    </source>
</reference>
<keyword evidence="10" id="KW-1185">Reference proteome</keyword>
<evidence type="ECO:0000256" key="4">
    <source>
        <dbReference type="ARBA" id="ARBA00022759"/>
    </source>
</evidence>
<feature type="region of interest" description="Disordered" evidence="7">
    <location>
        <begin position="337"/>
        <end position="386"/>
    </location>
</feature>
<dbReference type="InterPro" id="IPR006085">
    <property type="entry name" value="XPG_DNA_repair_N"/>
</dbReference>
<protein>
    <submittedName>
        <fullName evidence="9">PIN domain-like protein</fullName>
    </submittedName>
</protein>
<dbReference type="Proteomes" id="UP000245771">
    <property type="component" value="Unassembled WGS sequence"/>
</dbReference>
<dbReference type="PANTHER" id="PTHR11081:SF9">
    <property type="entry name" value="FLAP ENDONUCLEASE 1"/>
    <property type="match status" value="1"/>
</dbReference>
<dbReference type="Gene3D" id="3.40.50.1010">
    <property type="entry name" value="5'-nuclease"/>
    <property type="match status" value="2"/>
</dbReference>
<dbReference type="GO" id="GO:0005737">
    <property type="term" value="C:cytoplasm"/>
    <property type="evidence" value="ECO:0007669"/>
    <property type="project" value="TreeGrafter"/>
</dbReference>
<feature type="region of interest" description="Disordered" evidence="7">
    <location>
        <begin position="623"/>
        <end position="650"/>
    </location>
</feature>
<evidence type="ECO:0000256" key="5">
    <source>
        <dbReference type="ARBA" id="ARBA00022801"/>
    </source>
</evidence>
<dbReference type="SMART" id="SM00485">
    <property type="entry name" value="XPGN"/>
    <property type="match status" value="1"/>
</dbReference>
<evidence type="ECO:0000256" key="2">
    <source>
        <dbReference type="ARBA" id="ARBA00022722"/>
    </source>
</evidence>
<dbReference type="OrthoDB" id="31113at2759"/>
<feature type="compositionally biased region" description="Basic and acidic residues" evidence="7">
    <location>
        <begin position="338"/>
        <end position="353"/>
    </location>
</feature>
<dbReference type="Pfam" id="PF00752">
    <property type="entry name" value="XPG_N"/>
    <property type="match status" value="1"/>
</dbReference>
<dbReference type="InterPro" id="IPR036279">
    <property type="entry name" value="5-3_exonuclease_C_sf"/>
</dbReference>
<dbReference type="InterPro" id="IPR006086">
    <property type="entry name" value="XPG-I_dom"/>
</dbReference>
<gene>
    <name evidence="9" type="ORF">FA14DRAFT_169935</name>
</gene>
<sequence length="711" mass="79815">MHATQVLNGIRGIFPLIKQHAPQCITTLRSFAALPRQTRLAIDATLLVQRLHFAEDHEDRHAIGFRRLLKQFREHDLVPIMVFDGVGQGARLPAKMREHEKRRSRRGKLTLRAKIEAQRAKRLKRLQVVLQKWSEMTKEQRIRTAILLQKWNDNDNLESHISDPEDWAGDFLDQQAASFSTDDEILQTTQISNLERMASDTLRSMHEHIDGQERQWSDGIKDSEEKEMLSDPLAWKLIAEQMSSDRVTPSSASRNTLSDDQIWSQVKEAEDSTEMQLAAQVWALSRQHAEQAARAGTMARTLNTATEWPAETPSQQQMTLAEDKVYKRLIYSEAEVGDSDRAKTDTEDAHETNQDILTTAHLSSTAEKEASAATAEAEASEDEPSTSIFSLDNVDLVAAEQLSLISERNQQMQRSYSKSSAALSPCIFTESASVCEAFGVPVLWTGDGTKGAGRPHEAEAMASMLVRHGYADMVASEDSDVLLYDVPLLRGVMGHKKLELIDSSAVRKAFFPPINKSTDDTSHLTPASAFAMSDEIEEISAEQQTTDNAGQLELLHQNNANLNDADRLSRRQMLDFALLCGTDFNRTIPGIGPRRALSLIRDYGSIDGIRQEAANRAIQEKRKKVGTKVKQQSTQTIPTPPIGSLVSSVRTQSGQLRLPDDVTWREFSKELTQARRVFEHPPTLFWQARKIRNLKRSPNGDPAEVIEENKR</sequence>
<feature type="domain" description="XPG N-terminal" evidence="8">
    <location>
        <begin position="9"/>
        <end position="109"/>
    </location>
</feature>
<dbReference type="AlphaFoldDB" id="A0A316VNA9"/>
<dbReference type="PANTHER" id="PTHR11081">
    <property type="entry name" value="FLAP ENDONUCLEASE FAMILY MEMBER"/>
    <property type="match status" value="1"/>
</dbReference>
<evidence type="ECO:0000256" key="1">
    <source>
        <dbReference type="ARBA" id="ARBA00001946"/>
    </source>
</evidence>
<accession>A0A316VNA9</accession>
<evidence type="ECO:0000256" key="6">
    <source>
        <dbReference type="ARBA" id="ARBA00022842"/>
    </source>
</evidence>
<evidence type="ECO:0000259" key="8">
    <source>
        <dbReference type="SMART" id="SM00485"/>
    </source>
</evidence>
<keyword evidence="3" id="KW-0479">Metal-binding</keyword>
<dbReference type="GO" id="GO:0003677">
    <property type="term" value="F:DNA binding"/>
    <property type="evidence" value="ECO:0007669"/>
    <property type="project" value="InterPro"/>
</dbReference>
<dbReference type="SMART" id="SM00279">
    <property type="entry name" value="HhH2"/>
    <property type="match status" value="1"/>
</dbReference>
<proteinExistence type="predicted"/>